<name>A0ABZ0RQ48_9BACT</name>
<keyword evidence="3 8" id="KW-0436">Ligase</keyword>
<evidence type="ECO:0000256" key="5">
    <source>
        <dbReference type="ARBA" id="ARBA00022741"/>
    </source>
</evidence>
<dbReference type="SUPFAM" id="SSF56037">
    <property type="entry name" value="PheT/TilS domain"/>
    <property type="match status" value="1"/>
</dbReference>
<protein>
    <recommendedName>
        <fullName evidence="8">tRNA(Ile)-lysidine synthase</fullName>
        <ecNumber evidence="8">6.3.4.19</ecNumber>
    </recommendedName>
    <alternativeName>
        <fullName evidence="8">tRNA(Ile)-2-lysyl-cytidine synthase</fullName>
    </alternativeName>
    <alternativeName>
        <fullName evidence="8">tRNA(Ile)-lysidine synthetase</fullName>
    </alternativeName>
</protein>
<dbReference type="EC" id="6.3.4.19" evidence="8"/>
<evidence type="ECO:0000256" key="6">
    <source>
        <dbReference type="ARBA" id="ARBA00022840"/>
    </source>
</evidence>
<evidence type="ECO:0000256" key="3">
    <source>
        <dbReference type="ARBA" id="ARBA00022598"/>
    </source>
</evidence>
<sequence>MQYPPQLIDWPSLAQALQQRMGHTSIEPAVRVRLQDAGPVLVACSGGADSVFMLCILVARAKELGIQVNVAHYNHRWRDEDSDADAAFVESLADALELPFFSDFRPDYEAAFTETTARALRLEFLRKVAKERDCQDIAFGHQLDDILETQLQRIVRGCASDGLAAPRPVSSFEGHPTHLRPLLHLRAGDVRMALHVTSAIWREDSSNDDVSIARNALRQQIIPDLAEALGRDPSVGAARTRRLLEEDAAALDLLARQYLPQAYAHALSLARAALREVPTALLRRALAEWLNGHGLISSVGAPAMDILIEVLRSDRERYRMSAGSHYLIIDAQSLSWEHEDAAALQEPLRPTLLGLGEPAFLSTGALIEAEVVELSDSLRQQVESGAMDPRTQAVIHYGGEQSYRIRGWQPGDRFHPLGAPGGKKLKDCFIDRRIPQAERKTLPLVLNALQEIIWVPGFPPAESCKICPSTKKALRLTYQTRKPL</sequence>
<keyword evidence="11" id="KW-1185">Reference proteome</keyword>
<dbReference type="InterPro" id="IPR012094">
    <property type="entry name" value="tRNA_Ile_lys_synt"/>
</dbReference>
<evidence type="ECO:0000256" key="4">
    <source>
        <dbReference type="ARBA" id="ARBA00022694"/>
    </source>
</evidence>
<evidence type="ECO:0000313" key="10">
    <source>
        <dbReference type="EMBL" id="WPJ96890.1"/>
    </source>
</evidence>
<dbReference type="NCBIfam" id="TIGR02433">
    <property type="entry name" value="lysidine_TilS_C"/>
    <property type="match status" value="1"/>
</dbReference>
<dbReference type="InterPro" id="IPR014729">
    <property type="entry name" value="Rossmann-like_a/b/a_fold"/>
</dbReference>
<dbReference type="SUPFAM" id="SSF82829">
    <property type="entry name" value="MesJ substrate recognition domain-like"/>
    <property type="match status" value="1"/>
</dbReference>
<dbReference type="InterPro" id="IPR012795">
    <property type="entry name" value="tRNA_Ile_lys_synt_N"/>
</dbReference>
<dbReference type="PANTHER" id="PTHR43033:SF1">
    <property type="entry name" value="TRNA(ILE)-LYSIDINE SYNTHASE-RELATED"/>
    <property type="match status" value="1"/>
</dbReference>
<dbReference type="HAMAP" id="MF_01161">
    <property type="entry name" value="tRNA_Ile_lys_synt"/>
    <property type="match status" value="1"/>
</dbReference>
<feature type="domain" description="Lysidine-tRNA(Ile) synthetase C-terminal" evidence="9">
    <location>
        <begin position="403"/>
        <end position="476"/>
    </location>
</feature>
<dbReference type="Gene3D" id="1.20.59.20">
    <property type="match status" value="1"/>
</dbReference>
<evidence type="ECO:0000256" key="8">
    <source>
        <dbReference type="HAMAP-Rule" id="MF_01161"/>
    </source>
</evidence>
<dbReference type="Proteomes" id="UP001324993">
    <property type="component" value="Chromosome"/>
</dbReference>
<keyword evidence="4 8" id="KW-0819">tRNA processing</keyword>
<comment type="similarity">
    <text evidence="8">Belongs to the tRNA(Ile)-lysidine synthase family.</text>
</comment>
<comment type="subcellular location">
    <subcellularLocation>
        <location evidence="1 8">Cytoplasm</location>
    </subcellularLocation>
</comment>
<gene>
    <name evidence="8 10" type="primary">tilS</name>
    <name evidence="10" type="ORF">SH580_04115</name>
</gene>
<dbReference type="SUPFAM" id="SSF52402">
    <property type="entry name" value="Adenine nucleotide alpha hydrolases-like"/>
    <property type="match status" value="1"/>
</dbReference>
<dbReference type="GO" id="GO:0032267">
    <property type="term" value="F:tRNA(Ile)-lysidine synthase activity"/>
    <property type="evidence" value="ECO:0007669"/>
    <property type="project" value="UniProtKB-EC"/>
</dbReference>
<evidence type="ECO:0000256" key="1">
    <source>
        <dbReference type="ARBA" id="ARBA00004496"/>
    </source>
</evidence>
<evidence type="ECO:0000259" key="9">
    <source>
        <dbReference type="SMART" id="SM00977"/>
    </source>
</evidence>
<keyword evidence="5 8" id="KW-0547">Nucleotide-binding</keyword>
<organism evidence="10 11">
    <name type="scientific">Coraliomargarita algicola</name>
    <dbReference type="NCBI Taxonomy" id="3092156"/>
    <lineage>
        <taxon>Bacteria</taxon>
        <taxon>Pseudomonadati</taxon>
        <taxon>Verrucomicrobiota</taxon>
        <taxon>Opitutia</taxon>
        <taxon>Puniceicoccales</taxon>
        <taxon>Coraliomargaritaceae</taxon>
        <taxon>Coraliomargarita</taxon>
    </lineage>
</organism>
<comment type="catalytic activity">
    <reaction evidence="7 8">
        <text>cytidine(34) in tRNA(Ile2) + L-lysine + ATP = lysidine(34) in tRNA(Ile2) + AMP + diphosphate + H(+)</text>
        <dbReference type="Rhea" id="RHEA:43744"/>
        <dbReference type="Rhea" id="RHEA-COMP:10625"/>
        <dbReference type="Rhea" id="RHEA-COMP:10670"/>
        <dbReference type="ChEBI" id="CHEBI:15378"/>
        <dbReference type="ChEBI" id="CHEBI:30616"/>
        <dbReference type="ChEBI" id="CHEBI:32551"/>
        <dbReference type="ChEBI" id="CHEBI:33019"/>
        <dbReference type="ChEBI" id="CHEBI:82748"/>
        <dbReference type="ChEBI" id="CHEBI:83665"/>
        <dbReference type="ChEBI" id="CHEBI:456215"/>
        <dbReference type="EC" id="6.3.4.19"/>
    </reaction>
</comment>
<evidence type="ECO:0000256" key="7">
    <source>
        <dbReference type="ARBA" id="ARBA00048539"/>
    </source>
</evidence>
<dbReference type="NCBIfam" id="TIGR02432">
    <property type="entry name" value="lysidine_TilS_N"/>
    <property type="match status" value="1"/>
</dbReference>
<proteinExistence type="inferred from homology"/>
<evidence type="ECO:0000256" key="2">
    <source>
        <dbReference type="ARBA" id="ARBA00022490"/>
    </source>
</evidence>
<feature type="binding site" evidence="8">
    <location>
        <begin position="45"/>
        <end position="50"/>
    </location>
    <ligand>
        <name>ATP</name>
        <dbReference type="ChEBI" id="CHEBI:30616"/>
    </ligand>
</feature>
<dbReference type="CDD" id="cd01992">
    <property type="entry name" value="TilS_N"/>
    <property type="match status" value="1"/>
</dbReference>
<keyword evidence="2 8" id="KW-0963">Cytoplasm</keyword>
<evidence type="ECO:0000313" key="11">
    <source>
        <dbReference type="Proteomes" id="UP001324993"/>
    </source>
</evidence>
<comment type="function">
    <text evidence="8">Ligates lysine onto the cytidine present at position 34 of the AUA codon-specific tRNA(Ile) that contains the anticodon CAU, in an ATP-dependent manner. Cytidine is converted to lysidine, thus changing the amino acid specificity of the tRNA from methionine to isoleucine.</text>
</comment>
<dbReference type="PANTHER" id="PTHR43033">
    <property type="entry name" value="TRNA(ILE)-LYSIDINE SYNTHASE-RELATED"/>
    <property type="match status" value="1"/>
</dbReference>
<dbReference type="InterPro" id="IPR011063">
    <property type="entry name" value="TilS/TtcA_N"/>
</dbReference>
<dbReference type="Gene3D" id="3.40.50.620">
    <property type="entry name" value="HUPs"/>
    <property type="match status" value="1"/>
</dbReference>
<dbReference type="SMART" id="SM00977">
    <property type="entry name" value="TilS_C"/>
    <property type="match status" value="1"/>
</dbReference>
<dbReference type="Pfam" id="PF01171">
    <property type="entry name" value="ATP_bind_3"/>
    <property type="match status" value="1"/>
</dbReference>
<dbReference type="Pfam" id="PF11734">
    <property type="entry name" value="TilS_C"/>
    <property type="match status" value="1"/>
</dbReference>
<dbReference type="EMBL" id="CP138858">
    <property type="protein sequence ID" value="WPJ96890.1"/>
    <property type="molecule type" value="Genomic_DNA"/>
</dbReference>
<dbReference type="InterPro" id="IPR012796">
    <property type="entry name" value="Lysidine-tRNA-synth_C"/>
</dbReference>
<keyword evidence="6 8" id="KW-0067">ATP-binding</keyword>
<reference evidence="10 11" key="1">
    <citation type="submission" date="2023-11" db="EMBL/GenBank/DDBJ databases">
        <title>Coraliomargarita sp. nov., isolated from marine algae.</title>
        <authorList>
            <person name="Lee J.K."/>
            <person name="Baek J.H."/>
            <person name="Kim J.M."/>
            <person name="Choi D.G."/>
            <person name="Jeon C.O."/>
        </authorList>
    </citation>
    <scope>NUCLEOTIDE SEQUENCE [LARGE SCALE GENOMIC DNA]</scope>
    <source>
        <strain evidence="10 11">J2-16</strain>
    </source>
</reference>
<comment type="domain">
    <text evidence="8">The N-terminal region contains the highly conserved SGGXDS motif, predicted to be a P-loop motif involved in ATP binding.</text>
</comment>
<accession>A0ABZ0RQ48</accession>
<dbReference type="RefSeq" id="WP_319833747.1">
    <property type="nucleotide sequence ID" value="NZ_CP138858.1"/>
</dbReference>